<dbReference type="InterPro" id="IPR002935">
    <property type="entry name" value="SAM_O-MeTrfase"/>
</dbReference>
<evidence type="ECO:0000256" key="3">
    <source>
        <dbReference type="ARBA" id="ARBA00022691"/>
    </source>
</evidence>
<dbReference type="Gene3D" id="3.40.50.150">
    <property type="entry name" value="Vaccinia Virus protein VP39"/>
    <property type="match status" value="1"/>
</dbReference>
<gene>
    <name evidence="4" type="ORF">PSRA_1353</name>
</gene>
<keyword evidence="3" id="KW-0949">S-adenosyl-L-methionine</keyword>
<dbReference type="Pfam" id="PF01596">
    <property type="entry name" value="Methyltransf_3"/>
    <property type="match status" value="1"/>
</dbReference>
<organism evidence="4 5">
    <name type="scientific">Pseudoscardovia radai</name>
    <dbReference type="NCBI Taxonomy" id="987066"/>
    <lineage>
        <taxon>Bacteria</taxon>
        <taxon>Bacillati</taxon>
        <taxon>Actinomycetota</taxon>
        <taxon>Actinomycetes</taxon>
        <taxon>Bifidobacteriales</taxon>
        <taxon>Bifidobacteriaceae</taxon>
        <taxon>Pseudoscardovia</taxon>
    </lineage>
</organism>
<keyword evidence="1 4" id="KW-0489">Methyltransferase</keyword>
<dbReference type="AlphaFoldDB" id="A0A261EW19"/>
<comment type="caution">
    <text evidence="4">The sequence shown here is derived from an EMBL/GenBank/DDBJ whole genome shotgun (WGS) entry which is preliminary data.</text>
</comment>
<dbReference type="OrthoDB" id="4774874at2"/>
<evidence type="ECO:0000256" key="1">
    <source>
        <dbReference type="ARBA" id="ARBA00022603"/>
    </source>
</evidence>
<evidence type="ECO:0000256" key="2">
    <source>
        <dbReference type="ARBA" id="ARBA00022679"/>
    </source>
</evidence>
<reference evidence="4 5" key="1">
    <citation type="journal article" date="2017" name="BMC Genomics">
        <title>Comparative genomic and phylogenomic analyses of the Bifidobacteriaceae family.</title>
        <authorList>
            <person name="Lugli G.A."/>
            <person name="Milani C."/>
            <person name="Turroni F."/>
            <person name="Duranti S."/>
            <person name="Mancabelli L."/>
            <person name="Mangifesta M."/>
            <person name="Ferrario C."/>
            <person name="Modesto M."/>
            <person name="Mattarelli P."/>
            <person name="Jiri K."/>
            <person name="van Sinderen D."/>
            <person name="Ventura M."/>
        </authorList>
    </citation>
    <scope>NUCLEOTIDE SEQUENCE [LARGE SCALE GENOMIC DNA]</scope>
    <source>
        <strain evidence="4 5">DSM 24742</strain>
    </source>
</reference>
<dbReference type="SUPFAM" id="SSF53335">
    <property type="entry name" value="S-adenosyl-L-methionine-dependent methyltransferases"/>
    <property type="match status" value="1"/>
</dbReference>
<keyword evidence="2 4" id="KW-0808">Transferase</keyword>
<evidence type="ECO:0000313" key="5">
    <source>
        <dbReference type="Proteomes" id="UP000216725"/>
    </source>
</evidence>
<dbReference type="Proteomes" id="UP000216725">
    <property type="component" value="Unassembled WGS sequence"/>
</dbReference>
<evidence type="ECO:0000313" key="4">
    <source>
        <dbReference type="EMBL" id="OZG51059.1"/>
    </source>
</evidence>
<protein>
    <submittedName>
        <fullName evidence="4">Methyltransferase</fullName>
    </submittedName>
</protein>
<proteinExistence type="predicted"/>
<dbReference type="EMBL" id="MWWR01000012">
    <property type="protein sequence ID" value="OZG51059.1"/>
    <property type="molecule type" value="Genomic_DNA"/>
</dbReference>
<accession>A0A261EW19</accession>
<dbReference type="RefSeq" id="WP_094661158.1">
    <property type="nucleotide sequence ID" value="NZ_MWWR01000012.1"/>
</dbReference>
<keyword evidence="5" id="KW-1185">Reference proteome</keyword>
<sequence>MSLNVYENIPSAWSYVEDEAAHAETALEKTARQKLKEAGIRPCFASQAAFIAHEAQAVRAQSVILLGGAPILEALHLTDALGSEGQVTIIDTDQKVTKLATALFKSLEEESTVRVRIVAALGDSYLPRLNTMDYDIIVAGGDPTNYRCAYDNAERLLRRGGELILSDALGFLNADSTGGLTNPADRSRKATLLRALSKELADDDRFSTTLTGIGTGLSLSVLR</sequence>
<dbReference type="InterPro" id="IPR029063">
    <property type="entry name" value="SAM-dependent_MTases_sf"/>
</dbReference>
<dbReference type="GO" id="GO:0032259">
    <property type="term" value="P:methylation"/>
    <property type="evidence" value="ECO:0007669"/>
    <property type="project" value="UniProtKB-KW"/>
</dbReference>
<name>A0A261EW19_9BIFI</name>
<dbReference type="GO" id="GO:0008171">
    <property type="term" value="F:O-methyltransferase activity"/>
    <property type="evidence" value="ECO:0007669"/>
    <property type="project" value="InterPro"/>
</dbReference>